<feature type="domain" description="Transposase IS701-like DDE" evidence="2">
    <location>
        <begin position="21"/>
        <end position="294"/>
    </location>
</feature>
<dbReference type="InterPro" id="IPR038721">
    <property type="entry name" value="IS701-like_DDE_dom"/>
</dbReference>
<evidence type="ECO:0000256" key="1">
    <source>
        <dbReference type="SAM" id="MobiDB-lite"/>
    </source>
</evidence>
<gene>
    <name evidence="3" type="ORF">AL072_32055</name>
    <name evidence="4" type="ORF">AL072_32140</name>
</gene>
<dbReference type="OrthoDB" id="583339at2"/>
<proteinExistence type="predicted"/>
<feature type="region of interest" description="Disordered" evidence="1">
    <location>
        <begin position="409"/>
        <end position="436"/>
    </location>
</feature>
<keyword evidence="4" id="KW-0540">Nuclease</keyword>
<dbReference type="InterPro" id="IPR012337">
    <property type="entry name" value="RNaseH-like_sf"/>
</dbReference>
<dbReference type="SUPFAM" id="SSF53098">
    <property type="entry name" value="Ribonuclease H-like"/>
    <property type="match status" value="1"/>
</dbReference>
<dbReference type="PANTHER" id="PTHR33627:SF1">
    <property type="entry name" value="TRANSPOSASE"/>
    <property type="match status" value="1"/>
</dbReference>
<dbReference type="AlphaFoldDB" id="A0A0F2KR48"/>
<dbReference type="RefSeq" id="WP_045585470.1">
    <property type="nucleotide sequence ID" value="NZ_CP012407.1"/>
</dbReference>
<keyword evidence="4" id="KW-0255">Endonuclease</keyword>
<reference evidence="4 5" key="2">
    <citation type="journal article" date="2016" name="Genome Announc.">
        <title>Complete Genome Sequence of a Strain of Azospirillum thiophilum Isolated from a Sulfide Spring.</title>
        <authorList>
            <person name="Fomenkov A."/>
            <person name="Vincze T."/>
            <person name="Grabovich M."/>
            <person name="Anton B.P."/>
            <person name="Dubinina G."/>
            <person name="Orlova M."/>
            <person name="Belousova E."/>
            <person name="Roberts R.J."/>
        </authorList>
    </citation>
    <scope>NUCLEOTIDE SEQUENCE [LARGE SCALE GENOMIC DNA]</scope>
    <source>
        <strain evidence="4 5">BV-S</strain>
    </source>
</reference>
<dbReference type="GO" id="GO:0004519">
    <property type="term" value="F:endonuclease activity"/>
    <property type="evidence" value="ECO:0007669"/>
    <property type="project" value="UniProtKB-KW"/>
</dbReference>
<accession>A0A0F2KR48</accession>
<reference evidence="5" key="1">
    <citation type="submission" date="2015-08" db="EMBL/GenBank/DDBJ databases">
        <title>Complete Genome Sequence of Azospirillum thiophilum BV-S.</title>
        <authorList>
            <person name="Fomenkov A."/>
            <person name="Vincze T."/>
            <person name="Grabovich M."/>
            <person name="Dubinina G."/>
            <person name="Orlova M."/>
            <person name="Belousova E."/>
            <person name="Roberts R.J."/>
        </authorList>
    </citation>
    <scope>NUCLEOTIDE SEQUENCE [LARGE SCALE GENOMIC DNA]</scope>
    <source>
        <strain evidence="5">BV-S</strain>
    </source>
</reference>
<dbReference type="EMBL" id="CP012407">
    <property type="protein sequence ID" value="ALG75574.1"/>
    <property type="molecule type" value="Genomic_DNA"/>
</dbReference>
<name>A0A0F2KR48_9PROT</name>
<organism evidence="4 5">
    <name type="scientific">Azospirillum thiophilum</name>
    <dbReference type="NCBI Taxonomy" id="528244"/>
    <lineage>
        <taxon>Bacteria</taxon>
        <taxon>Pseudomonadati</taxon>
        <taxon>Pseudomonadota</taxon>
        <taxon>Alphaproteobacteria</taxon>
        <taxon>Rhodospirillales</taxon>
        <taxon>Azospirillaceae</taxon>
        <taxon>Azospirillum</taxon>
    </lineage>
</organism>
<evidence type="ECO:0000313" key="3">
    <source>
        <dbReference type="EMBL" id="ALG75574.1"/>
    </source>
</evidence>
<evidence type="ECO:0000313" key="4">
    <source>
        <dbReference type="EMBL" id="ALG75585.1"/>
    </source>
</evidence>
<sequence length="436" mass="47688">MARLGTADGIESRFAAYVERLAPALGHADRAAPFRAYCTGLILPGERKSVEPMAARVEPERVGAAHQSLHHFVAKAAWDDAAVLAGVHDLVLPALLERGPVRAWIIDDTGMPKKGRHSVGVTRQYCGQIGKQDNCQVAVSLSLATDHASLPVAFRLYLPETWAGDAERRVRTGVPDGVLFQTKPAIALDQIRTAMAAGLPPGVVLMDAGYGNDTALREGVTALGLTYVAGVQSSLTVWPPGVEPLPPKPWSGKGRPPKLLRRAPGHEPISVKALAEGLAPEAWRSVTWREGTNAPLTSRFAAVRVHAAHRDEERAERRPEEWLLIEWPEDEEKPTKSWLSTLPETMSLDDLVETVKLRWRIERDYLELKQELGLGHYEGRGWRGFHHHATLCIAAYGFLIRERAAIPPSAPPRSGRLQAPNLPESFRPRGAAADAP</sequence>
<dbReference type="PANTHER" id="PTHR33627">
    <property type="entry name" value="TRANSPOSASE"/>
    <property type="match status" value="1"/>
</dbReference>
<dbReference type="NCBIfam" id="NF033540">
    <property type="entry name" value="transpos_IS701"/>
    <property type="match status" value="1"/>
</dbReference>
<dbReference type="KEGG" id="ati:AL072_32055"/>
<protein>
    <submittedName>
        <fullName evidence="4">DDE endonuclease</fullName>
    </submittedName>
</protein>
<dbReference type="KEGG" id="ati:AL072_32140"/>
<dbReference type="InterPro" id="IPR039365">
    <property type="entry name" value="IS701-like"/>
</dbReference>
<dbReference type="Proteomes" id="UP000069935">
    <property type="component" value="Chromosome 7"/>
</dbReference>
<evidence type="ECO:0000313" key="5">
    <source>
        <dbReference type="Proteomes" id="UP000069935"/>
    </source>
</evidence>
<dbReference type="Pfam" id="PF13546">
    <property type="entry name" value="DDE_5"/>
    <property type="match status" value="1"/>
</dbReference>
<evidence type="ECO:0000259" key="2">
    <source>
        <dbReference type="Pfam" id="PF13546"/>
    </source>
</evidence>
<dbReference type="EMBL" id="CP012407">
    <property type="protein sequence ID" value="ALG75585.1"/>
    <property type="molecule type" value="Genomic_DNA"/>
</dbReference>
<keyword evidence="5" id="KW-1185">Reference proteome</keyword>
<keyword evidence="4" id="KW-0378">Hydrolase</keyword>